<dbReference type="AlphaFoldDB" id="A0A0Q0D162"/>
<dbReference type="Pfam" id="PF05899">
    <property type="entry name" value="Cupin_3"/>
    <property type="match status" value="1"/>
</dbReference>
<reference evidence="3 4" key="1">
    <citation type="submission" date="2015-09" db="EMBL/GenBank/DDBJ databases">
        <title>Genome announcement of multiple Pseudomonas syringae strains.</title>
        <authorList>
            <person name="Thakur S."/>
            <person name="Wang P.W."/>
            <person name="Gong Y."/>
            <person name="Weir B.S."/>
            <person name="Guttman D.S."/>
        </authorList>
    </citation>
    <scope>NUCLEOTIDE SEQUENCE [LARGE SCALE GENOMIC DNA]</scope>
    <source>
        <strain evidence="3 4">ICMP3963</strain>
    </source>
</reference>
<evidence type="ECO:0000259" key="2">
    <source>
        <dbReference type="Pfam" id="PF05899"/>
    </source>
</evidence>
<sequence>MGRNKDPCGSGPGDASLVREDGVSDDTFPKNIPALPRTMRIAAPVARPPARIKSRAVYHAERSAWERSSMNHKPSPRNSLPMHQPTALILARADLSPVETEFTTGPLDAQDPFNEGRRTAFIDDQGIAAGLVHFSTSLSVAAYPYTEMLVVHRGSVTLTSGTDSVTLSTGESAVIGRGTHVRIDAQPDSLWAFCASTQASGPDKSGITALDRLAMLAPSSPPDPSIMISALPQCRSNNLFEDTASTLRIGVWDSTPYERISRPHKIHELMNLIEGSVVLSLENGPSLTVNKGDTVFVAQGAPCKWTSMGYVRKFYAVT</sequence>
<organism evidence="3 4">
    <name type="scientific">Pseudomonas syringae pv. viburni</name>
    <dbReference type="NCBI Taxonomy" id="251703"/>
    <lineage>
        <taxon>Bacteria</taxon>
        <taxon>Pseudomonadati</taxon>
        <taxon>Pseudomonadota</taxon>
        <taxon>Gammaproteobacteria</taxon>
        <taxon>Pseudomonadales</taxon>
        <taxon>Pseudomonadaceae</taxon>
        <taxon>Pseudomonas</taxon>
    </lineage>
</organism>
<dbReference type="PATRIC" id="fig|251703.9.peg.4245"/>
<feature type="region of interest" description="Disordered" evidence="1">
    <location>
        <begin position="1"/>
        <end position="32"/>
    </location>
</feature>
<evidence type="ECO:0000256" key="1">
    <source>
        <dbReference type="SAM" id="MobiDB-lite"/>
    </source>
</evidence>
<evidence type="ECO:0000313" key="3">
    <source>
        <dbReference type="EMBL" id="KPZ15912.1"/>
    </source>
</evidence>
<dbReference type="InterPro" id="IPR008579">
    <property type="entry name" value="UGlyAH_Cupin_dom"/>
</dbReference>
<dbReference type="PANTHER" id="PTHR40943:SF1">
    <property type="entry name" value="CYTOPLASMIC PROTEIN"/>
    <property type="match status" value="1"/>
</dbReference>
<comment type="caution">
    <text evidence="3">The sequence shown here is derived from an EMBL/GenBank/DDBJ whole genome shotgun (WGS) entry which is preliminary data.</text>
</comment>
<accession>A0A0Q0D162</accession>
<gene>
    <name evidence="3" type="ORF">ALO40_05418</name>
</gene>
<dbReference type="EMBL" id="LJRR01000213">
    <property type="protein sequence ID" value="KPZ15912.1"/>
    <property type="molecule type" value="Genomic_DNA"/>
</dbReference>
<protein>
    <recommendedName>
        <fullName evidence="2">(S)-ureidoglycine aminohydrolase cupin domain-containing protein</fullName>
    </recommendedName>
</protein>
<proteinExistence type="predicted"/>
<dbReference type="InterPro" id="IPR014710">
    <property type="entry name" value="RmlC-like_jellyroll"/>
</dbReference>
<dbReference type="SUPFAM" id="SSF51182">
    <property type="entry name" value="RmlC-like cupins"/>
    <property type="match status" value="2"/>
</dbReference>
<name>A0A0Q0D162_9PSED</name>
<dbReference type="Gene3D" id="2.60.120.10">
    <property type="entry name" value="Jelly Rolls"/>
    <property type="match status" value="2"/>
</dbReference>
<dbReference type="Proteomes" id="UP000050317">
    <property type="component" value="Unassembled WGS sequence"/>
</dbReference>
<dbReference type="PANTHER" id="PTHR40943">
    <property type="entry name" value="CYTOPLASMIC PROTEIN-RELATED"/>
    <property type="match status" value="1"/>
</dbReference>
<feature type="domain" description="(S)-ureidoglycine aminohydrolase cupin" evidence="2">
    <location>
        <begin position="246"/>
        <end position="315"/>
    </location>
</feature>
<evidence type="ECO:0000313" key="4">
    <source>
        <dbReference type="Proteomes" id="UP000050317"/>
    </source>
</evidence>
<dbReference type="InterPro" id="IPR011051">
    <property type="entry name" value="RmlC_Cupin_sf"/>
</dbReference>